<evidence type="ECO:0000313" key="1">
    <source>
        <dbReference type="EMBL" id="QQK08651.1"/>
    </source>
</evidence>
<reference evidence="1 2" key="1">
    <citation type="journal article" date="2022" name="Int. J. Syst. Evol. Microbiol.">
        <title>Miniphocaeibacter halophilus sp. nov., an ammonium-tolerant acetate-producing bacterium isolated from a biogas system.</title>
        <authorList>
            <person name="Schnurer A."/>
            <person name="Singh A."/>
            <person name="Bi S."/>
            <person name="Qiao W."/>
            <person name="Westerholm M."/>
        </authorList>
    </citation>
    <scope>NUCLEOTIDE SEQUENCE [LARGE SCALE GENOMIC DNA]</scope>
    <source>
        <strain evidence="1 2">AMB_01</strain>
    </source>
</reference>
<proteinExistence type="predicted"/>
<protein>
    <submittedName>
        <fullName evidence="1">Uncharacterized protein</fullName>
    </submittedName>
</protein>
<keyword evidence="2" id="KW-1185">Reference proteome</keyword>
<dbReference type="EMBL" id="CP066744">
    <property type="protein sequence ID" value="QQK08651.1"/>
    <property type="molecule type" value="Genomic_DNA"/>
</dbReference>
<gene>
    <name evidence="1" type="ORF">JFY71_03670</name>
</gene>
<name>A0AC61N168_9FIRM</name>
<evidence type="ECO:0000313" key="2">
    <source>
        <dbReference type="Proteomes" id="UP000595814"/>
    </source>
</evidence>
<organism evidence="1 2">
    <name type="scientific">Miniphocaeibacter halophilus</name>
    <dbReference type="NCBI Taxonomy" id="2931922"/>
    <lineage>
        <taxon>Bacteria</taxon>
        <taxon>Bacillati</taxon>
        <taxon>Bacillota</taxon>
        <taxon>Tissierellia</taxon>
        <taxon>Tissierellales</taxon>
        <taxon>Peptoniphilaceae</taxon>
        <taxon>Miniphocaeibacter</taxon>
    </lineage>
</organism>
<sequence length="265" mass="31688">MKYDEFKKRVTKHLGKYMEKNLGIEKNGLFKNKEYGHVLSDELVAENFIGETYPLYEKYCPNKELHVYSNHLNSSQVMGMNFFLPLLENRDILNRVVEKIINKEEGTLTNLVTVDFEHRCGQDEKTGIDLFLEYANGIRVFFEMKYSENGYGIFSGFNRDEVWETKYSNFVTNSLYLKNITKEEFFYDYQINRNIGMINSLNDYAVFILPYENESLVKEITKFNYNNVKTVDWNYLAYYVYNLVAGKNRELENHYREFILKYLEY</sequence>
<dbReference type="Proteomes" id="UP000595814">
    <property type="component" value="Chromosome"/>
</dbReference>
<accession>A0AC61N168</accession>